<dbReference type="InterPro" id="IPR000210">
    <property type="entry name" value="BTB/POZ_dom"/>
</dbReference>
<evidence type="ECO:0000313" key="2">
    <source>
        <dbReference type="EMBL" id="CAK7269628.1"/>
    </source>
</evidence>
<protein>
    <recommendedName>
        <fullName evidence="1">BTB domain-containing protein</fullName>
    </recommendedName>
</protein>
<comment type="caution">
    <text evidence="2">The sequence shown here is derived from an EMBL/GenBank/DDBJ whole genome shotgun (WGS) entry which is preliminary data.</text>
</comment>
<keyword evidence="3" id="KW-1185">Reference proteome</keyword>
<dbReference type="CDD" id="cd18186">
    <property type="entry name" value="BTB_POZ_ZBTB_KLHL-like"/>
    <property type="match status" value="1"/>
</dbReference>
<evidence type="ECO:0000313" key="3">
    <source>
        <dbReference type="Proteomes" id="UP001642502"/>
    </source>
</evidence>
<reference evidence="2 3" key="1">
    <citation type="submission" date="2024-01" db="EMBL/GenBank/DDBJ databases">
        <authorList>
            <person name="Allen C."/>
            <person name="Tagirdzhanova G."/>
        </authorList>
    </citation>
    <scope>NUCLEOTIDE SEQUENCE [LARGE SCALE GENOMIC DNA]</scope>
    <source>
        <strain evidence="2 3">CBS 119000</strain>
    </source>
</reference>
<proteinExistence type="predicted"/>
<name>A0ABP0DMV2_9PEZI</name>
<dbReference type="SUPFAM" id="SSF54695">
    <property type="entry name" value="POZ domain"/>
    <property type="match status" value="1"/>
</dbReference>
<accession>A0ABP0DMV2</accession>
<dbReference type="PROSITE" id="PS50097">
    <property type="entry name" value="BTB"/>
    <property type="match status" value="1"/>
</dbReference>
<evidence type="ECO:0000259" key="1">
    <source>
        <dbReference type="PROSITE" id="PS50097"/>
    </source>
</evidence>
<dbReference type="EMBL" id="CAWUON010000049">
    <property type="protein sequence ID" value="CAK7269628.1"/>
    <property type="molecule type" value="Genomic_DNA"/>
</dbReference>
<dbReference type="Pfam" id="PF00651">
    <property type="entry name" value="BTB"/>
    <property type="match status" value="1"/>
</dbReference>
<dbReference type="SMART" id="SM00225">
    <property type="entry name" value="BTB"/>
    <property type="match status" value="1"/>
</dbReference>
<sequence length="303" mass="32939">MASATPIANDQDAQATTCIAASGDVVLVVGPSGKKLKVHSLFVVNASPVFNAILGPNFAEGQQLRKSGLAEVILPEDNAKAMEMIMNVVHGLNDKVPELLDPDELVEVAITAEKYDCIGALAFAIRSWLSCKVNITDPGKMWAMAMAALVFRRQKAFAEATSALVLNYAGSYIGDIAKYENVIDPVLLLKTAANMEEARNRLRMRLSTDLLNGDWCRNHYAVKAKQEYVRLISDCGQMSLSSAVKAMDKVCRAGGQDELCSDDEPESVGNINSNLKKIKMRHEKESGLCLRCVQTGEGHQKHA</sequence>
<dbReference type="InterPro" id="IPR011333">
    <property type="entry name" value="SKP1/BTB/POZ_sf"/>
</dbReference>
<dbReference type="Proteomes" id="UP001642502">
    <property type="component" value="Unassembled WGS sequence"/>
</dbReference>
<gene>
    <name evidence="2" type="ORF">SEPCBS119000_003667</name>
</gene>
<dbReference type="Gene3D" id="3.30.710.10">
    <property type="entry name" value="Potassium Channel Kv1.1, Chain A"/>
    <property type="match status" value="1"/>
</dbReference>
<feature type="domain" description="BTB" evidence="1">
    <location>
        <begin position="23"/>
        <end position="98"/>
    </location>
</feature>
<organism evidence="2 3">
    <name type="scientific">Sporothrix epigloea</name>
    <dbReference type="NCBI Taxonomy" id="1892477"/>
    <lineage>
        <taxon>Eukaryota</taxon>
        <taxon>Fungi</taxon>
        <taxon>Dikarya</taxon>
        <taxon>Ascomycota</taxon>
        <taxon>Pezizomycotina</taxon>
        <taxon>Sordariomycetes</taxon>
        <taxon>Sordariomycetidae</taxon>
        <taxon>Ophiostomatales</taxon>
        <taxon>Ophiostomataceae</taxon>
        <taxon>Sporothrix</taxon>
    </lineage>
</organism>